<feature type="domain" description="Sleeping Beauty transposase HTH" evidence="2">
    <location>
        <begin position="1"/>
        <end position="52"/>
    </location>
</feature>
<name>A0A3Q0R2E4_AMPCI</name>
<dbReference type="InterPro" id="IPR009057">
    <property type="entry name" value="Homeodomain-like_sf"/>
</dbReference>
<dbReference type="GeneTree" id="ENSGT00940000178123"/>
<evidence type="ECO:0000313" key="3">
    <source>
        <dbReference type="Ensembl" id="ENSACIP00000004198.1"/>
    </source>
</evidence>
<dbReference type="Gene3D" id="1.10.10.10">
    <property type="entry name" value="Winged helix-like DNA-binding domain superfamily/Winged helix DNA-binding domain"/>
    <property type="match status" value="1"/>
</dbReference>
<accession>A0A3Q0R2E4</accession>
<proteinExistence type="predicted"/>
<feature type="compositionally biased region" description="Basic and acidic residues" evidence="1">
    <location>
        <begin position="66"/>
        <end position="85"/>
    </location>
</feature>
<dbReference type="InterPro" id="IPR057667">
    <property type="entry name" value="HTH_SB"/>
</dbReference>
<dbReference type="OMA" id="FSTIICK"/>
<keyword evidence="4" id="KW-1185">Reference proteome</keyword>
<dbReference type="AlphaFoldDB" id="A0A3Q0R2E4"/>
<feature type="region of interest" description="Disordered" evidence="1">
    <location>
        <begin position="58"/>
        <end position="85"/>
    </location>
</feature>
<reference evidence="3" key="2">
    <citation type="submission" date="2025-09" db="UniProtKB">
        <authorList>
            <consortium name="Ensembl"/>
        </authorList>
    </citation>
    <scope>IDENTIFICATION</scope>
</reference>
<dbReference type="SUPFAM" id="SSF46689">
    <property type="entry name" value="Homeodomain-like"/>
    <property type="match status" value="1"/>
</dbReference>
<evidence type="ECO:0000313" key="4">
    <source>
        <dbReference type="Proteomes" id="UP000261340"/>
    </source>
</evidence>
<dbReference type="Ensembl" id="ENSACIT00000004336.1">
    <property type="protein sequence ID" value="ENSACIP00000004198.1"/>
    <property type="gene ID" value="ENSACIG00000003334.1"/>
</dbReference>
<protein>
    <recommendedName>
        <fullName evidence="2">Sleeping Beauty transposase HTH domain-containing protein</fullName>
    </recommendedName>
</protein>
<evidence type="ECO:0000256" key="1">
    <source>
        <dbReference type="SAM" id="MobiDB-lite"/>
    </source>
</evidence>
<reference evidence="3" key="1">
    <citation type="submission" date="2025-08" db="UniProtKB">
        <authorList>
            <consortium name="Ensembl"/>
        </authorList>
    </citation>
    <scope>IDENTIFICATION</scope>
</reference>
<dbReference type="Proteomes" id="UP000261340">
    <property type="component" value="Unplaced"/>
</dbReference>
<dbReference type="InterPro" id="IPR036388">
    <property type="entry name" value="WH-like_DNA-bd_sf"/>
</dbReference>
<organism evidence="3 4">
    <name type="scientific">Amphilophus citrinellus</name>
    <name type="common">Midas cichlid</name>
    <name type="synonym">Cichlasoma citrinellum</name>
    <dbReference type="NCBI Taxonomy" id="61819"/>
    <lineage>
        <taxon>Eukaryota</taxon>
        <taxon>Metazoa</taxon>
        <taxon>Chordata</taxon>
        <taxon>Craniata</taxon>
        <taxon>Vertebrata</taxon>
        <taxon>Euteleostomi</taxon>
        <taxon>Actinopterygii</taxon>
        <taxon>Neopterygii</taxon>
        <taxon>Teleostei</taxon>
        <taxon>Neoteleostei</taxon>
        <taxon>Acanthomorphata</taxon>
        <taxon>Ovalentaria</taxon>
        <taxon>Cichlomorphae</taxon>
        <taxon>Cichliformes</taxon>
        <taxon>Cichlidae</taxon>
        <taxon>New World cichlids</taxon>
        <taxon>Cichlasomatinae</taxon>
        <taxon>Heroini</taxon>
        <taxon>Amphilophus</taxon>
    </lineage>
</organism>
<sequence>MEKSNELSEDLRRRIVDLQKLERSLGAVYKQLQIPRSSVQTNVCKYKLFRCVTTLSRSGRRPKLSPSDERKLVRMCRNHRDSSLP</sequence>
<evidence type="ECO:0000259" key="2">
    <source>
        <dbReference type="Pfam" id="PF25787"/>
    </source>
</evidence>
<dbReference type="Pfam" id="PF25787">
    <property type="entry name" value="HTH_SB"/>
    <property type="match status" value="1"/>
</dbReference>
<dbReference type="STRING" id="61819.ENSACIP00000004198"/>